<sequence length="319" mass="35531">MPFSQKLADGFNLDTVTCEEFPMADWMQDDFVNGDGPPRNALRCVEGRQNSAAGSQWLSFREGTGQHSKRKCDGAMDQANMDCEYSVYERSKPDIPLTEPEPLDKFTVEMNLDNTNADLLGYCLATLPHGPSNIDPGEFWMDTLSLPNGANNFPLQNADNRYLIGAKHNDGWTQDFVWQCRLELFRQTGDNYDVGMYDAVDNSEVAKGSQDLPNDGDRLVLTPTNSKYPSLIVIRTGEMGKGGTPGSRIDFISSYTNDGSNPLRDFSFSTESQGSDTRFKKVDGSNPEKGFYCDVPNIDDSSENGPTQQITCYYPCNTW</sequence>
<dbReference type="EMBL" id="JAPEUY010000017">
    <property type="protein sequence ID" value="KAJ4364608.1"/>
    <property type="molecule type" value="Genomic_DNA"/>
</dbReference>
<comment type="caution">
    <text evidence="1">The sequence shown here is derived from an EMBL/GenBank/DDBJ whole genome shotgun (WGS) entry which is preliminary data.</text>
</comment>
<dbReference type="OrthoDB" id="3794773at2759"/>
<keyword evidence="2" id="KW-1185">Reference proteome</keyword>
<evidence type="ECO:0000313" key="1">
    <source>
        <dbReference type="EMBL" id="KAJ4364608.1"/>
    </source>
</evidence>
<protein>
    <submittedName>
        <fullName evidence="1">Uncharacterized protein</fullName>
    </submittedName>
</protein>
<evidence type="ECO:0000313" key="2">
    <source>
        <dbReference type="Proteomes" id="UP001140560"/>
    </source>
</evidence>
<accession>A0A9W8Y0G4</accession>
<reference evidence="1" key="1">
    <citation type="submission" date="2022-10" db="EMBL/GenBank/DDBJ databases">
        <title>Tapping the CABI collections for fungal endophytes: first genome assemblies for Collariella, Neodidymelliopsis, Ascochyta clinopodiicola, Didymella pomorum, Didymosphaeria variabile, Neocosmospora piperis and Neocucurbitaria cava.</title>
        <authorList>
            <person name="Hill R."/>
        </authorList>
    </citation>
    <scope>NUCLEOTIDE SEQUENCE</scope>
    <source>
        <strain evidence="1">IMI 356814</strain>
    </source>
</reference>
<proteinExistence type="predicted"/>
<organism evidence="1 2">
    <name type="scientific">Neocucurbitaria cava</name>
    <dbReference type="NCBI Taxonomy" id="798079"/>
    <lineage>
        <taxon>Eukaryota</taxon>
        <taxon>Fungi</taxon>
        <taxon>Dikarya</taxon>
        <taxon>Ascomycota</taxon>
        <taxon>Pezizomycotina</taxon>
        <taxon>Dothideomycetes</taxon>
        <taxon>Pleosporomycetidae</taxon>
        <taxon>Pleosporales</taxon>
        <taxon>Pleosporineae</taxon>
        <taxon>Cucurbitariaceae</taxon>
        <taxon>Neocucurbitaria</taxon>
    </lineage>
</organism>
<dbReference type="Proteomes" id="UP001140560">
    <property type="component" value="Unassembled WGS sequence"/>
</dbReference>
<dbReference type="AlphaFoldDB" id="A0A9W8Y0G4"/>
<name>A0A9W8Y0G4_9PLEO</name>
<gene>
    <name evidence="1" type="ORF">N0V83_009204</name>
</gene>